<feature type="binding site" evidence="2">
    <location>
        <position position="47"/>
    </location>
    <ligand>
        <name>substrate</name>
    </ligand>
</feature>
<keyword evidence="2" id="KW-0460">Magnesium</keyword>
<organism evidence="3 4">
    <name type="scientific">Actinomyces lilanjuaniae</name>
    <dbReference type="NCBI Taxonomy" id="2321394"/>
    <lineage>
        <taxon>Bacteria</taxon>
        <taxon>Bacillati</taxon>
        <taxon>Actinomycetota</taxon>
        <taxon>Actinomycetes</taxon>
        <taxon>Actinomycetales</taxon>
        <taxon>Actinomycetaceae</taxon>
        <taxon>Actinomyces</taxon>
    </lineage>
</organism>
<dbReference type="PANTHER" id="PTHR10291">
    <property type="entry name" value="DEHYDRODOLICHYL DIPHOSPHATE SYNTHASE FAMILY MEMBER"/>
    <property type="match status" value="1"/>
</dbReference>
<proteinExistence type="inferred from homology"/>
<dbReference type="HAMAP" id="MF_01139">
    <property type="entry name" value="ISPT"/>
    <property type="match status" value="1"/>
</dbReference>
<feature type="binding site" evidence="2">
    <location>
        <position position="79"/>
    </location>
    <ligand>
        <name>substrate</name>
    </ligand>
</feature>
<dbReference type="Proteomes" id="UP000273001">
    <property type="component" value="Chromosome"/>
</dbReference>
<evidence type="ECO:0000256" key="2">
    <source>
        <dbReference type="HAMAP-Rule" id="MF_01139"/>
    </source>
</evidence>
<comment type="cofactor">
    <cofactor evidence="2">
        <name>Mg(2+)</name>
        <dbReference type="ChEBI" id="CHEBI:18420"/>
    </cofactor>
    <text evidence="2">Binds 2 magnesium ions per subunit.</text>
</comment>
<accession>A0ABM6Z708</accession>
<dbReference type="CDD" id="cd00475">
    <property type="entry name" value="Cis_IPPS"/>
    <property type="match status" value="1"/>
</dbReference>
<dbReference type="Pfam" id="PF01255">
    <property type="entry name" value="Prenyltransf"/>
    <property type="match status" value="1"/>
</dbReference>
<feature type="active site" description="Proton acceptor" evidence="2">
    <location>
        <position position="78"/>
    </location>
</feature>
<keyword evidence="1 2" id="KW-0808">Transferase</keyword>
<gene>
    <name evidence="3" type="primary">uppS</name>
    <name evidence="3" type="ORF">D5R93_07550</name>
</gene>
<feature type="binding site" evidence="2">
    <location>
        <position position="43"/>
    </location>
    <ligand>
        <name>substrate</name>
    </ligand>
</feature>
<dbReference type="InterPro" id="IPR036424">
    <property type="entry name" value="UPP_synth-like_sf"/>
</dbReference>
<reference evidence="3 4" key="1">
    <citation type="submission" date="2018-09" db="EMBL/GenBank/DDBJ databases">
        <authorList>
            <person name="Li J."/>
        </authorList>
    </citation>
    <scope>NUCLEOTIDE SEQUENCE [LARGE SCALE GENOMIC DNA]</scope>
    <source>
        <strain evidence="3 4">2129</strain>
    </source>
</reference>
<keyword evidence="2" id="KW-0479">Metal-binding</keyword>
<feature type="binding site" evidence="2">
    <location>
        <position position="198"/>
    </location>
    <ligand>
        <name>substrate</name>
    </ligand>
</feature>
<sequence length="275" mass="30661">MQAAPLHRPGLEPPSLAPDRLPGHVAIVMDGNGRWANARDLPRIEGHKVGEANLLEVVAGAVELGINELSAYAFSTENWRRSPAEVRFLMGFARTVLRGQRDLLNSWGVRVRWVGRAPRLWKSVLSELRAAERLTAGNTTLTLNLCINYGGRAEIADAARAISQEVAAGRLKASAITERTIQRHLYAPTMRDVDLFIRTSGEQRTSNFLMWSSAYAELYFTDLAWPDFDRRELWRACESYGSRERRYGGAVDKVGDKLEETAAPVEPVEEAEADV</sequence>
<dbReference type="EMBL" id="CP032514">
    <property type="protein sequence ID" value="AYD90883.1"/>
    <property type="molecule type" value="Genomic_DNA"/>
</dbReference>
<feature type="binding site" evidence="2">
    <location>
        <position position="35"/>
    </location>
    <ligand>
        <name>substrate</name>
    </ligand>
</feature>
<dbReference type="Gene3D" id="3.40.1180.10">
    <property type="entry name" value="Decaprenyl diphosphate synthase-like"/>
    <property type="match status" value="1"/>
</dbReference>
<feature type="binding site" evidence="2">
    <location>
        <position position="217"/>
    </location>
    <ligand>
        <name>Mg(2+)</name>
        <dbReference type="ChEBI" id="CHEBI:18420"/>
    </ligand>
</feature>
<feature type="binding site" evidence="2">
    <location>
        <position position="30"/>
    </location>
    <ligand>
        <name>Mg(2+)</name>
        <dbReference type="ChEBI" id="CHEBI:18420"/>
    </ligand>
</feature>
<feature type="binding site" evidence="2">
    <location>
        <begin position="31"/>
        <end position="34"/>
    </location>
    <ligand>
        <name>substrate</name>
    </ligand>
</feature>
<dbReference type="EC" id="2.5.1.-" evidence="2"/>
<name>A0ABM6Z708_9ACTO</name>
<dbReference type="SUPFAM" id="SSF64005">
    <property type="entry name" value="Undecaprenyl diphosphate synthase"/>
    <property type="match status" value="1"/>
</dbReference>
<evidence type="ECO:0000313" key="4">
    <source>
        <dbReference type="Proteomes" id="UP000273001"/>
    </source>
</evidence>
<keyword evidence="4" id="KW-1185">Reference proteome</keyword>
<evidence type="ECO:0000313" key="3">
    <source>
        <dbReference type="EMBL" id="AYD90883.1"/>
    </source>
</evidence>
<dbReference type="PROSITE" id="PS01066">
    <property type="entry name" value="UPP_SYNTHASE"/>
    <property type="match status" value="1"/>
</dbReference>
<dbReference type="InterPro" id="IPR018520">
    <property type="entry name" value="UPP_synth-like_CS"/>
</dbReference>
<comment type="similarity">
    <text evidence="2">Belongs to the UPP synthase family.</text>
</comment>
<comment type="subunit">
    <text evidence="2">Homodimer.</text>
</comment>
<comment type="function">
    <text evidence="2">Catalyzes the condensation of isopentenyl diphosphate (IPP) with allylic pyrophosphates generating different type of terpenoids.</text>
</comment>
<dbReference type="PANTHER" id="PTHR10291:SF0">
    <property type="entry name" value="DEHYDRODOLICHYL DIPHOSPHATE SYNTHASE 2"/>
    <property type="match status" value="1"/>
</dbReference>
<dbReference type="RefSeq" id="WP_120205924.1">
    <property type="nucleotide sequence ID" value="NZ_CP032514.1"/>
</dbReference>
<feature type="active site" evidence="2">
    <location>
        <position position="30"/>
    </location>
</feature>
<feature type="binding site" evidence="2">
    <location>
        <begin position="204"/>
        <end position="206"/>
    </location>
    <ligand>
        <name>substrate</name>
    </ligand>
</feature>
<protein>
    <recommendedName>
        <fullName evidence="2">Isoprenyl transferase</fullName>
        <ecNumber evidence="2">2.5.1.-</ecNumber>
    </recommendedName>
</protein>
<dbReference type="InterPro" id="IPR001441">
    <property type="entry name" value="UPP_synth-like"/>
</dbReference>
<evidence type="ECO:0000256" key="1">
    <source>
        <dbReference type="ARBA" id="ARBA00022679"/>
    </source>
</evidence>
<dbReference type="GO" id="GO:0008834">
    <property type="term" value="F:ditrans,polycis-undecaprenyl-diphosphate synthase [(2E,6E)-farnesyl-diphosphate specific] activity"/>
    <property type="evidence" value="ECO:0007669"/>
    <property type="project" value="UniProtKB-EC"/>
</dbReference>
<feature type="binding site" evidence="2">
    <location>
        <position position="81"/>
    </location>
    <ligand>
        <name>substrate</name>
    </ligand>
</feature>
<feature type="binding site" evidence="2">
    <location>
        <begin position="75"/>
        <end position="77"/>
    </location>
    <ligand>
        <name>substrate</name>
    </ligand>
</feature>
<dbReference type="NCBIfam" id="TIGR00055">
    <property type="entry name" value="uppS"/>
    <property type="match status" value="1"/>
</dbReference>